<sequence length="533" mass="61095">MKGILVQQVFKAIDGKYSENISDEKRLENDEFAYSSIILNLSDSVIRKVGNQNSAKDLWDKLDELYTESSLPSKLFLLEKFFRYKLDVSKTIDDDIDDFTKLIQDIKLTGDKNIDDYSPIVLLNVISKTYGDIKSAIKYGRDSVNLETVISGLKSKEIDLRSSKPIQNQPEVNLVRGRTKNRNNDYKHRRYSNSRSRSRGMSNSRPKYDRDKYEKKDVRCYNCGVYMLSDVNVVKSILNKHEWLIDSGCTVHMTPYRDILSNYKSENLGSVSMANEKRCDVLSVGDVCMIFENGFKFTLKNVKHVPDLAHNLMSCSALEEEGLEGRWGKGIMKIMKGSLNVFKAKRKKNLYICSVTYDIVAASVTHMNTSDLWHKRLGHISSKGLELLHKHGVLNDKINDLSFCDDCILGKHHKVHFPITHSQVHMTSTSILDYLHADVWGPSNVPTHGGTIIENFSRKVFVFLMKHKSEVFEKFKTWKTLVENQTGKRIKALRTDNGLEFCNKQFSDLCDEFGIKRHNTTPTSPSKMVLQKE</sequence>
<evidence type="ECO:0000313" key="4">
    <source>
        <dbReference type="EMBL" id="KAL0361624.1"/>
    </source>
</evidence>
<dbReference type="Gene3D" id="3.30.420.10">
    <property type="entry name" value="Ribonuclease H-like superfamily/Ribonuclease H"/>
    <property type="match status" value="1"/>
</dbReference>
<proteinExistence type="predicted"/>
<feature type="domain" description="Integrase catalytic" evidence="3">
    <location>
        <begin position="414"/>
        <end position="533"/>
    </location>
</feature>
<dbReference type="EMBL" id="JACGWJ010000016">
    <property type="protein sequence ID" value="KAL0361624.1"/>
    <property type="molecule type" value="Genomic_DNA"/>
</dbReference>
<dbReference type="PROSITE" id="PS50994">
    <property type="entry name" value="INTEGRASE"/>
    <property type="match status" value="1"/>
</dbReference>
<dbReference type="GO" id="GO:0006508">
    <property type="term" value="P:proteolysis"/>
    <property type="evidence" value="ECO:0007669"/>
    <property type="project" value="UniProtKB-KW"/>
</dbReference>
<dbReference type="Pfam" id="PF14223">
    <property type="entry name" value="Retrotran_gag_2"/>
    <property type="match status" value="1"/>
</dbReference>
<dbReference type="PANTHER" id="PTHR42648:SF28">
    <property type="entry name" value="TRANSPOSON-ENCODED PROTEIN WITH RIBONUCLEASE H-LIKE AND RETROVIRUS ZINC FINGER-LIKE DOMAINS"/>
    <property type="match status" value="1"/>
</dbReference>
<gene>
    <name evidence="4" type="ORF">Sradi_3846900</name>
</gene>
<dbReference type="SUPFAM" id="SSF53098">
    <property type="entry name" value="Ribonuclease H-like"/>
    <property type="match status" value="1"/>
</dbReference>
<reference evidence="4" key="1">
    <citation type="submission" date="2020-06" db="EMBL/GenBank/DDBJ databases">
        <authorList>
            <person name="Li T."/>
            <person name="Hu X."/>
            <person name="Zhang T."/>
            <person name="Song X."/>
            <person name="Zhang H."/>
            <person name="Dai N."/>
            <person name="Sheng W."/>
            <person name="Hou X."/>
            <person name="Wei L."/>
        </authorList>
    </citation>
    <scope>NUCLEOTIDE SEQUENCE</scope>
    <source>
        <strain evidence="4">G02</strain>
        <tissue evidence="4">Leaf</tissue>
    </source>
</reference>
<comment type="caution">
    <text evidence="4">The sequence shown here is derived from an EMBL/GenBank/DDBJ whole genome shotgun (WGS) entry which is preliminary data.</text>
</comment>
<dbReference type="InterPro" id="IPR025724">
    <property type="entry name" value="GAG-pre-integrase_dom"/>
</dbReference>
<dbReference type="Pfam" id="PF22936">
    <property type="entry name" value="Pol_BBD"/>
    <property type="match status" value="1"/>
</dbReference>
<name>A0AAW2Q1Q8_SESRA</name>
<feature type="region of interest" description="Disordered" evidence="2">
    <location>
        <begin position="169"/>
        <end position="211"/>
    </location>
</feature>
<dbReference type="AlphaFoldDB" id="A0AAW2Q1Q8"/>
<dbReference type="GO" id="GO:0015074">
    <property type="term" value="P:DNA integration"/>
    <property type="evidence" value="ECO:0007669"/>
    <property type="project" value="InterPro"/>
</dbReference>
<accession>A0AAW2Q1Q8</accession>
<dbReference type="PANTHER" id="PTHR42648">
    <property type="entry name" value="TRANSPOSASE, PUTATIVE-RELATED"/>
    <property type="match status" value="1"/>
</dbReference>
<dbReference type="GO" id="GO:0003676">
    <property type="term" value="F:nucleic acid binding"/>
    <property type="evidence" value="ECO:0007669"/>
    <property type="project" value="InterPro"/>
</dbReference>
<dbReference type="InterPro" id="IPR012337">
    <property type="entry name" value="RNaseH-like_sf"/>
</dbReference>
<dbReference type="Pfam" id="PF00665">
    <property type="entry name" value="rve"/>
    <property type="match status" value="1"/>
</dbReference>
<dbReference type="InterPro" id="IPR001584">
    <property type="entry name" value="Integrase_cat-core"/>
</dbReference>
<evidence type="ECO:0000256" key="1">
    <source>
        <dbReference type="ARBA" id="ARBA00022670"/>
    </source>
</evidence>
<feature type="compositionally biased region" description="Basic residues" evidence="2">
    <location>
        <begin position="177"/>
        <end position="198"/>
    </location>
</feature>
<organism evidence="4">
    <name type="scientific">Sesamum radiatum</name>
    <name type="common">Black benniseed</name>
    <dbReference type="NCBI Taxonomy" id="300843"/>
    <lineage>
        <taxon>Eukaryota</taxon>
        <taxon>Viridiplantae</taxon>
        <taxon>Streptophyta</taxon>
        <taxon>Embryophyta</taxon>
        <taxon>Tracheophyta</taxon>
        <taxon>Spermatophyta</taxon>
        <taxon>Magnoliopsida</taxon>
        <taxon>eudicotyledons</taxon>
        <taxon>Gunneridae</taxon>
        <taxon>Pentapetalae</taxon>
        <taxon>asterids</taxon>
        <taxon>lamiids</taxon>
        <taxon>Lamiales</taxon>
        <taxon>Pedaliaceae</taxon>
        <taxon>Sesamum</taxon>
    </lineage>
</organism>
<dbReference type="InterPro" id="IPR036397">
    <property type="entry name" value="RNaseH_sf"/>
</dbReference>
<protein>
    <submittedName>
        <fullName evidence="4">Retrovirus-related Pol polyprotein from transposon TNT 1-94</fullName>
    </submittedName>
</protein>
<dbReference type="InterPro" id="IPR054722">
    <property type="entry name" value="PolX-like_BBD"/>
</dbReference>
<dbReference type="GO" id="GO:0008233">
    <property type="term" value="F:peptidase activity"/>
    <property type="evidence" value="ECO:0007669"/>
    <property type="project" value="UniProtKB-KW"/>
</dbReference>
<evidence type="ECO:0000259" key="3">
    <source>
        <dbReference type="PROSITE" id="PS50994"/>
    </source>
</evidence>
<reference evidence="4" key="2">
    <citation type="journal article" date="2024" name="Plant">
        <title>Genomic evolution and insights into agronomic trait innovations of Sesamum species.</title>
        <authorList>
            <person name="Miao H."/>
            <person name="Wang L."/>
            <person name="Qu L."/>
            <person name="Liu H."/>
            <person name="Sun Y."/>
            <person name="Le M."/>
            <person name="Wang Q."/>
            <person name="Wei S."/>
            <person name="Zheng Y."/>
            <person name="Lin W."/>
            <person name="Duan Y."/>
            <person name="Cao H."/>
            <person name="Xiong S."/>
            <person name="Wang X."/>
            <person name="Wei L."/>
            <person name="Li C."/>
            <person name="Ma Q."/>
            <person name="Ju M."/>
            <person name="Zhao R."/>
            <person name="Li G."/>
            <person name="Mu C."/>
            <person name="Tian Q."/>
            <person name="Mei H."/>
            <person name="Zhang T."/>
            <person name="Gao T."/>
            <person name="Zhang H."/>
        </authorList>
    </citation>
    <scope>NUCLEOTIDE SEQUENCE</scope>
    <source>
        <strain evidence="4">G02</strain>
    </source>
</reference>
<dbReference type="Pfam" id="PF13976">
    <property type="entry name" value="gag_pre-integrs"/>
    <property type="match status" value="1"/>
</dbReference>
<dbReference type="InterPro" id="IPR039537">
    <property type="entry name" value="Retrotran_Ty1/copia-like"/>
</dbReference>
<keyword evidence="1" id="KW-0645">Protease</keyword>
<evidence type="ECO:0000256" key="2">
    <source>
        <dbReference type="SAM" id="MobiDB-lite"/>
    </source>
</evidence>
<keyword evidence="1" id="KW-0378">Hydrolase</keyword>